<dbReference type="SMART" id="SM00343">
    <property type="entry name" value="ZnF_C2HC"/>
    <property type="match status" value="1"/>
</dbReference>
<dbReference type="GeneID" id="19161537"/>
<feature type="domain" description="CCHC-type" evidence="3">
    <location>
        <begin position="251"/>
        <end position="264"/>
    </location>
</feature>
<accession>W9Y9H0</accession>
<feature type="region of interest" description="Disordered" evidence="2">
    <location>
        <begin position="324"/>
        <end position="355"/>
    </location>
</feature>
<sequence>MSPTGQGKEEVKVDYFYGDKAKLKMFLVQLKAIFKLYPAKYPNPSSQVLFAALNLKGAAFAWFEPTMTDYLEANESSSLDQETRMIFHSFANFEIKIKQVFGVADEEATAERMLHDVKQRGSTAQYYALFKQLAKRVSWNEDALAAAYYRGLSDQVKDRMDEVPDTYKDMVDKSIEIDNRLYERRMEKKGWFGKPYMGGSGRGRTNYSYGDPMDLDAMERGRSSRPKGQRFGGFRSNGNKEREKRKKENLCYNCGKSGHRAKECHAKAQQLHMMDDSAGIEAKKADTSMKEKDRATKAEPTYGNMREKLAKLGISVPEENASTAMLTAQKDQPKAHQAKEEDQKNPRDRDDDATDKAVGDIRQEAIEHAKLSWTACHDDQCSTHCSDKEISGWFPQRRKSKSKKSWKPIWEEETESLSVLEDEWVQVEEIGPIWCPTQDVSDEKMKITEEKDEWVRIETRYHQFTACNPRYHDGEGNCGMSHRVYAPEDPPKPYAMPLVLEKCTNSECRYRGIKHTHDVNRDEPCTYPFGRRSRISEETRHWDRKDTIEHEKIVTETPTSIIFETENWVEEWTPSGEHMIPHYRYAPMEPDKETNLVTASMCEKEECPDAGEPHSHDVRGRNKILHPFREFYEKEEWQYVEQLDVMEDGEPEERKFIVIRTTRAELVIVTNYWQTVWCKRPECPCEAQHQIKTLDAEQPPRNSIEVINMPICRDQNCRYREKIHIHKDNPERTLLDMEIPPGVLRNVWGVTLNMMIDDKIQVSLIVDGRAKDDYAFGEFECTDTQNTPHGLFGQKNTNG</sequence>
<dbReference type="OrthoDB" id="4369586at2759"/>
<evidence type="ECO:0000256" key="1">
    <source>
        <dbReference type="PROSITE-ProRule" id="PRU00047"/>
    </source>
</evidence>
<dbReference type="eggNOG" id="ENOG502RV2K">
    <property type="taxonomic scope" value="Eukaryota"/>
</dbReference>
<dbReference type="STRING" id="1182541.W9Y9H0"/>
<dbReference type="GO" id="GO:0003676">
    <property type="term" value="F:nucleic acid binding"/>
    <property type="evidence" value="ECO:0007669"/>
    <property type="project" value="InterPro"/>
</dbReference>
<dbReference type="AlphaFoldDB" id="W9Y9H0"/>
<keyword evidence="1" id="KW-0862">Zinc</keyword>
<evidence type="ECO:0000313" key="5">
    <source>
        <dbReference type="Proteomes" id="UP000019484"/>
    </source>
</evidence>
<dbReference type="EMBL" id="AMWN01000005">
    <property type="protein sequence ID" value="EXJ86300.1"/>
    <property type="molecule type" value="Genomic_DNA"/>
</dbReference>
<organism evidence="4 5">
    <name type="scientific">Capronia coronata CBS 617.96</name>
    <dbReference type="NCBI Taxonomy" id="1182541"/>
    <lineage>
        <taxon>Eukaryota</taxon>
        <taxon>Fungi</taxon>
        <taxon>Dikarya</taxon>
        <taxon>Ascomycota</taxon>
        <taxon>Pezizomycotina</taxon>
        <taxon>Eurotiomycetes</taxon>
        <taxon>Chaetothyriomycetidae</taxon>
        <taxon>Chaetothyriales</taxon>
        <taxon>Herpotrichiellaceae</taxon>
        <taxon>Capronia</taxon>
    </lineage>
</organism>
<evidence type="ECO:0000259" key="3">
    <source>
        <dbReference type="PROSITE" id="PS50158"/>
    </source>
</evidence>
<dbReference type="Pfam" id="PF03732">
    <property type="entry name" value="Retrotrans_gag"/>
    <property type="match status" value="1"/>
</dbReference>
<keyword evidence="5" id="KW-1185">Reference proteome</keyword>
<feature type="region of interest" description="Disordered" evidence="2">
    <location>
        <begin position="217"/>
        <end position="246"/>
    </location>
</feature>
<dbReference type="SUPFAM" id="SSF57756">
    <property type="entry name" value="Retrovirus zinc finger-like domains"/>
    <property type="match status" value="1"/>
</dbReference>
<reference evidence="4 5" key="1">
    <citation type="submission" date="2013-03" db="EMBL/GenBank/DDBJ databases">
        <title>The Genome Sequence of Capronia coronata CBS 617.96.</title>
        <authorList>
            <consortium name="The Broad Institute Genomics Platform"/>
            <person name="Cuomo C."/>
            <person name="de Hoog S."/>
            <person name="Gorbushina A."/>
            <person name="Walker B."/>
            <person name="Young S.K."/>
            <person name="Zeng Q."/>
            <person name="Gargeya S."/>
            <person name="Fitzgerald M."/>
            <person name="Haas B."/>
            <person name="Abouelleil A."/>
            <person name="Allen A.W."/>
            <person name="Alvarado L."/>
            <person name="Arachchi H.M."/>
            <person name="Berlin A.M."/>
            <person name="Chapman S.B."/>
            <person name="Gainer-Dewar J."/>
            <person name="Goldberg J."/>
            <person name="Griggs A."/>
            <person name="Gujja S."/>
            <person name="Hansen M."/>
            <person name="Howarth C."/>
            <person name="Imamovic A."/>
            <person name="Ireland A."/>
            <person name="Larimer J."/>
            <person name="McCowan C."/>
            <person name="Murphy C."/>
            <person name="Pearson M."/>
            <person name="Poon T.W."/>
            <person name="Priest M."/>
            <person name="Roberts A."/>
            <person name="Saif S."/>
            <person name="Shea T."/>
            <person name="Sisk P."/>
            <person name="Sykes S."/>
            <person name="Wortman J."/>
            <person name="Nusbaum C."/>
            <person name="Birren B."/>
        </authorList>
    </citation>
    <scope>NUCLEOTIDE SEQUENCE [LARGE SCALE GENOMIC DNA]</scope>
    <source>
        <strain evidence="4 5">CBS 617.96</strain>
    </source>
</reference>
<dbReference type="PANTHER" id="PTHR15503:SF22">
    <property type="entry name" value="TRANSPOSON TY3-I GAG POLYPROTEIN"/>
    <property type="match status" value="1"/>
</dbReference>
<feature type="compositionally biased region" description="Basic and acidic residues" evidence="2">
    <location>
        <begin position="331"/>
        <end position="355"/>
    </location>
</feature>
<dbReference type="Pfam" id="PF00098">
    <property type="entry name" value="zf-CCHC"/>
    <property type="match status" value="1"/>
</dbReference>
<dbReference type="Proteomes" id="UP000019484">
    <property type="component" value="Unassembled WGS sequence"/>
</dbReference>
<dbReference type="RefSeq" id="XP_007725738.1">
    <property type="nucleotide sequence ID" value="XM_007727548.1"/>
</dbReference>
<keyword evidence="1" id="KW-0479">Metal-binding</keyword>
<comment type="caution">
    <text evidence="4">The sequence shown here is derived from an EMBL/GenBank/DDBJ whole genome shotgun (WGS) entry which is preliminary data.</text>
</comment>
<dbReference type="Gene3D" id="4.10.60.10">
    <property type="entry name" value="Zinc finger, CCHC-type"/>
    <property type="match status" value="1"/>
</dbReference>
<dbReference type="InterPro" id="IPR005162">
    <property type="entry name" value="Retrotrans_gag_dom"/>
</dbReference>
<dbReference type="HOGENOM" id="CLU_351951_0_0_1"/>
<keyword evidence="1" id="KW-0863">Zinc-finger</keyword>
<feature type="region of interest" description="Disordered" evidence="2">
    <location>
        <begin position="282"/>
        <end position="304"/>
    </location>
</feature>
<dbReference type="PROSITE" id="PS50158">
    <property type="entry name" value="ZF_CCHC"/>
    <property type="match status" value="1"/>
</dbReference>
<dbReference type="InterPro" id="IPR001878">
    <property type="entry name" value="Znf_CCHC"/>
</dbReference>
<dbReference type="GO" id="GO:0008270">
    <property type="term" value="F:zinc ion binding"/>
    <property type="evidence" value="ECO:0007669"/>
    <property type="project" value="UniProtKB-KW"/>
</dbReference>
<protein>
    <recommendedName>
        <fullName evidence="3">CCHC-type domain-containing protein</fullName>
    </recommendedName>
</protein>
<gene>
    <name evidence="4" type="ORF">A1O1_06670</name>
</gene>
<dbReference type="InterPro" id="IPR032567">
    <property type="entry name" value="RTL1-rel"/>
</dbReference>
<dbReference type="InterPro" id="IPR036875">
    <property type="entry name" value="Znf_CCHC_sf"/>
</dbReference>
<evidence type="ECO:0000256" key="2">
    <source>
        <dbReference type="SAM" id="MobiDB-lite"/>
    </source>
</evidence>
<name>W9Y9H0_9EURO</name>
<proteinExistence type="predicted"/>
<feature type="compositionally biased region" description="Basic and acidic residues" evidence="2">
    <location>
        <begin position="282"/>
        <end position="297"/>
    </location>
</feature>
<evidence type="ECO:0000313" key="4">
    <source>
        <dbReference type="EMBL" id="EXJ86300.1"/>
    </source>
</evidence>
<dbReference type="PANTHER" id="PTHR15503">
    <property type="entry name" value="LDOC1 RELATED"/>
    <property type="match status" value="1"/>
</dbReference>